<protein>
    <submittedName>
        <fullName evidence="2">Uncharacterized protein</fullName>
    </submittedName>
</protein>
<dbReference type="Proteomes" id="UP000722989">
    <property type="component" value="Unassembled WGS sequence"/>
</dbReference>
<feature type="compositionally biased region" description="Basic and acidic residues" evidence="1">
    <location>
        <begin position="84"/>
        <end position="110"/>
    </location>
</feature>
<feature type="region of interest" description="Disordered" evidence="1">
    <location>
        <begin position="1"/>
        <end position="254"/>
    </location>
</feature>
<accession>A0ABX0XXS2</accession>
<feature type="compositionally biased region" description="Basic and acidic residues" evidence="1">
    <location>
        <begin position="124"/>
        <end position="137"/>
    </location>
</feature>
<feature type="compositionally biased region" description="Low complexity" evidence="1">
    <location>
        <begin position="64"/>
        <end position="77"/>
    </location>
</feature>
<name>A0ABX0XXS2_9ACTN</name>
<organism evidence="2 3">
    <name type="scientific">Planosporangium thailandense</name>
    <dbReference type="NCBI Taxonomy" id="765197"/>
    <lineage>
        <taxon>Bacteria</taxon>
        <taxon>Bacillati</taxon>
        <taxon>Actinomycetota</taxon>
        <taxon>Actinomycetes</taxon>
        <taxon>Micromonosporales</taxon>
        <taxon>Micromonosporaceae</taxon>
        <taxon>Planosporangium</taxon>
    </lineage>
</organism>
<sequence length="484" mass="50824">MTFGSAPRRRWSTASSRRAGAARHANSDDDEDWLAGIRPDRDDEDWLAGIRPDRDDEPADRRPAALADPPAATRDLPSAAARYRPADRDTSGRHAEPGEREPSRFGREAEASLPPSSEQWSPAADERPVRGRRRAVEPDPPAGNSVPVSRQGRSARAAASASVPVRGAPLVDGPDRVVRPRGRASVTGRVSPPGSARVPSPAAGLPVDDSWTGSGRRAAGDSAPIRPRQRPDGPAGRTRGGYPPRAAQRPSTQPTAWSSRLLGLVSVLVLAAVAYGGYLLINDGRANSAATRSTAGPVVKARDISSRDVDQAPLSEKELFPGQQVAIGGATYQVLKTQATDCATAATDDLATLLAGLGCSQVVRGTLKSPDSQFLITAGIVNLKDAASANQAYETIKPTLDAQKGRFTGLAAGDGTDAIVRAPTTLGWHPRGHFLAYCVVARADGKAITADDPDSKQVISDVVEGYLRDSVLGARATTPISTPK</sequence>
<evidence type="ECO:0000313" key="3">
    <source>
        <dbReference type="Proteomes" id="UP000722989"/>
    </source>
</evidence>
<evidence type="ECO:0000256" key="1">
    <source>
        <dbReference type="SAM" id="MobiDB-lite"/>
    </source>
</evidence>
<dbReference type="RefSeq" id="WP_167925060.1">
    <property type="nucleotide sequence ID" value="NZ_JAATVY010000005.1"/>
</dbReference>
<feature type="compositionally biased region" description="Basic and acidic residues" evidence="1">
    <location>
        <begin position="51"/>
        <end position="63"/>
    </location>
</feature>
<comment type="caution">
    <text evidence="2">The sequence shown here is derived from an EMBL/GenBank/DDBJ whole genome shotgun (WGS) entry which is preliminary data.</text>
</comment>
<feature type="compositionally biased region" description="Low complexity" evidence="1">
    <location>
        <begin position="12"/>
        <end position="24"/>
    </location>
</feature>
<feature type="compositionally biased region" description="Low complexity" evidence="1">
    <location>
        <begin position="149"/>
        <end position="169"/>
    </location>
</feature>
<evidence type="ECO:0000313" key="2">
    <source>
        <dbReference type="EMBL" id="NJC70165.1"/>
    </source>
</evidence>
<reference evidence="2 3" key="1">
    <citation type="submission" date="2020-03" db="EMBL/GenBank/DDBJ databases">
        <title>WGS of the type strain of Planosporangium spp.</title>
        <authorList>
            <person name="Thawai C."/>
        </authorList>
    </citation>
    <scope>NUCLEOTIDE SEQUENCE [LARGE SCALE GENOMIC DNA]</scope>
    <source>
        <strain evidence="2 3">TBRC 5610</strain>
    </source>
</reference>
<keyword evidence="3" id="KW-1185">Reference proteome</keyword>
<dbReference type="EMBL" id="JAATVY010000005">
    <property type="protein sequence ID" value="NJC70165.1"/>
    <property type="molecule type" value="Genomic_DNA"/>
</dbReference>
<proteinExistence type="predicted"/>
<gene>
    <name evidence="2" type="ORF">HC031_10655</name>
</gene>